<keyword evidence="2" id="KW-0808">Transferase</keyword>
<dbReference type="RefSeq" id="WP_186990732.1">
    <property type="nucleotide sequence ID" value="NZ_CP052909.1"/>
</dbReference>
<evidence type="ECO:0000256" key="2">
    <source>
        <dbReference type="ARBA" id="ARBA00022679"/>
    </source>
</evidence>
<reference evidence="3 4" key="1">
    <citation type="submission" date="2020-04" db="EMBL/GenBank/DDBJ databases">
        <title>Genome sequence of Altibacter aquimarinus strain ALE3EI.</title>
        <authorList>
            <person name="Oh H.-M."/>
            <person name="Jang D."/>
        </authorList>
    </citation>
    <scope>NUCLEOTIDE SEQUENCE [LARGE SCALE GENOMIC DNA]</scope>
    <source>
        <strain evidence="3 4">ALE3EI</strain>
    </source>
</reference>
<dbReference type="InterPro" id="IPR002201">
    <property type="entry name" value="Glyco_trans_9"/>
</dbReference>
<dbReference type="Gene3D" id="3.40.50.2000">
    <property type="entry name" value="Glycogen Phosphorylase B"/>
    <property type="match status" value="2"/>
</dbReference>
<evidence type="ECO:0000313" key="4">
    <source>
        <dbReference type="Proteomes" id="UP000515514"/>
    </source>
</evidence>
<dbReference type="EMBL" id="CP052909">
    <property type="protein sequence ID" value="QNJ97185.1"/>
    <property type="molecule type" value="Genomic_DNA"/>
</dbReference>
<keyword evidence="4" id="KW-1185">Reference proteome</keyword>
<accession>A0A7G8PS69</accession>
<dbReference type="GO" id="GO:0009244">
    <property type="term" value="P:lipopolysaccharide core region biosynthetic process"/>
    <property type="evidence" value="ECO:0007669"/>
    <property type="project" value="TreeGrafter"/>
</dbReference>
<dbReference type="InterPro" id="IPR051199">
    <property type="entry name" value="LPS_LOS_Heptosyltrfase"/>
</dbReference>
<dbReference type="Pfam" id="PF01075">
    <property type="entry name" value="Glyco_transf_9"/>
    <property type="match status" value="1"/>
</dbReference>
<dbReference type="SUPFAM" id="SSF53756">
    <property type="entry name" value="UDP-Glycosyltransferase/glycogen phosphorylase"/>
    <property type="match status" value="2"/>
</dbReference>
<dbReference type="CDD" id="cd03789">
    <property type="entry name" value="GT9_LPS_heptosyltransferase"/>
    <property type="match status" value="1"/>
</dbReference>
<gene>
    <name evidence="3" type="ORF">ALE3EI_0607</name>
</gene>
<name>A0A7G8PS69_9FLAO</name>
<dbReference type="GO" id="GO:0008713">
    <property type="term" value="F:ADP-heptose-lipopolysaccharide heptosyltransferase activity"/>
    <property type="evidence" value="ECO:0007669"/>
    <property type="project" value="TreeGrafter"/>
</dbReference>
<evidence type="ECO:0000313" key="3">
    <source>
        <dbReference type="EMBL" id="QNJ97185.1"/>
    </source>
</evidence>
<protein>
    <submittedName>
        <fullName evidence="3">Uncharacterized protein</fullName>
    </submittedName>
</protein>
<dbReference type="PANTHER" id="PTHR30160">
    <property type="entry name" value="TETRAACYLDISACCHARIDE 4'-KINASE-RELATED"/>
    <property type="match status" value="1"/>
</dbReference>
<evidence type="ECO:0000256" key="1">
    <source>
        <dbReference type="ARBA" id="ARBA00022676"/>
    </source>
</evidence>
<dbReference type="AlphaFoldDB" id="A0A7G8PS69"/>
<sequence>MSVLLFLHDTSLATPRGAELTIQQLIKLGEEKGYTVVLDYLKNFEDTKTYIKKADLVVLNSTSRCNYELELAQYLIDVSTPYIKVEYDYNFCVRRNILCTVDRNVRSCCHPDKFHLFRNLFKGSALNVFQSPKHFEAHYDFYGEAVSNKLIMPPTVEVDRLKPSEEKDESVIPFFGDLNFLKGGHEYITYAEEHPEIKFMVYGRCQLRREMPPNLTFHDPVSNDEVLEILGKTKQFICKPVWPEPSGRLAAEAFLSGCEMISNDRIGTFSFDFYPDHKEQAIEEMKQAPENFYKEVAGILKNSEDKKQPSLGKVLVYKSYGGLGDIFFTIPSIYKIGEVSDALDFAVAPRLVDFFAKHLKGVRVVNEKEVRLQEDQYDNIYEFGNYPAFRGYRLPHALRYPTHKKVNQHAIQHYIDTASKLHADIDNNMERYPFFERQPDMDNPYFVVHHGAGFLLKIWPTDKYAKLIERLSEIYPNLSCKVIMGPDDPDIEQYFTKKMPHVEFVTGGMIDVGNAMAGALFHVGNDAGITHVAGAFNVPTVGIYGPTGPGSWGSFAQFNELIWGKQGVCNILCNYDVILNCDHKICLNSVTVDRVLEALYKVLQRAYPNLENDLVVNPQTKFDTTENDCLITLGDQELLLEYHSDDMKRNVEALLIDKTDDFDNDADFKMVIDVLQQQHILFKLPKFQSKVIQA</sequence>
<keyword evidence="1" id="KW-0328">Glycosyltransferase</keyword>
<dbReference type="Proteomes" id="UP000515514">
    <property type="component" value="Chromosome"/>
</dbReference>
<organism evidence="3 4">
    <name type="scientific">Constantimarinum furrinae</name>
    <dbReference type="NCBI Taxonomy" id="2562285"/>
    <lineage>
        <taxon>Bacteria</taxon>
        <taxon>Pseudomonadati</taxon>
        <taxon>Bacteroidota</taxon>
        <taxon>Flavobacteriia</taxon>
        <taxon>Flavobacteriales</taxon>
        <taxon>Flavobacteriaceae</taxon>
        <taxon>Altibacter/Constantimarinum group</taxon>
        <taxon>Constantimarinum</taxon>
    </lineage>
</organism>
<dbReference type="KEGG" id="alti:ALE3EI_0607"/>
<proteinExistence type="predicted"/>
<dbReference type="GO" id="GO:0005829">
    <property type="term" value="C:cytosol"/>
    <property type="evidence" value="ECO:0007669"/>
    <property type="project" value="TreeGrafter"/>
</dbReference>